<dbReference type="GO" id="GO:0005634">
    <property type="term" value="C:nucleus"/>
    <property type="evidence" value="ECO:0007669"/>
    <property type="project" value="UniProtKB-SubCell"/>
</dbReference>
<dbReference type="Pfam" id="PF03366">
    <property type="entry name" value="YEATS"/>
    <property type="match status" value="1"/>
</dbReference>
<dbReference type="PANTHER" id="PTHR47573">
    <property type="entry name" value="PROTEIN AF-9 HOMOLOG"/>
    <property type="match status" value="1"/>
</dbReference>
<evidence type="ECO:0000256" key="3">
    <source>
        <dbReference type="ARBA" id="ARBA00023163"/>
    </source>
</evidence>
<evidence type="ECO:0000256" key="4">
    <source>
        <dbReference type="ARBA" id="ARBA00023242"/>
    </source>
</evidence>
<dbReference type="Gene3D" id="2.60.40.1970">
    <property type="entry name" value="YEATS domain"/>
    <property type="match status" value="1"/>
</dbReference>
<keyword evidence="3" id="KW-0804">Transcription</keyword>
<sequence>MAPSGSSNKRIKQVSISKPILYGNIATKFSPVNPMPINAPKDHTHSWTIFVKDPTNNDLSSYIKKVVFKLHDTYPNSTRTIESPPFEVTETGWGEFEIIIKIFFHTEGGEKNITLIHHLKLHPYDGIISMDGKVESVRYDEIVFNEPTESMFSLLTKQPGTLLDDKLKLREREELDRISKAIDDIQSKIVISTEEFKNLDKERENLVEL</sequence>
<keyword evidence="4 5" id="KW-0539">Nucleus</keyword>
<gene>
    <name evidence="7" type="primary">YAF9</name>
    <name evidence="7" type="ORF">C6P40_000050</name>
</gene>
<evidence type="ECO:0000256" key="1">
    <source>
        <dbReference type="ARBA" id="ARBA00022408"/>
    </source>
</evidence>
<dbReference type="AlphaFoldDB" id="A0A9P6WRT3"/>
<organism evidence="7 8">
    <name type="scientific">Pichia californica</name>
    <dbReference type="NCBI Taxonomy" id="460514"/>
    <lineage>
        <taxon>Eukaryota</taxon>
        <taxon>Fungi</taxon>
        <taxon>Dikarya</taxon>
        <taxon>Ascomycota</taxon>
        <taxon>Saccharomycotina</taxon>
        <taxon>Pichiomycetes</taxon>
        <taxon>Pichiales</taxon>
        <taxon>Pichiaceae</taxon>
        <taxon>Pichia</taxon>
    </lineage>
</organism>
<dbReference type="GO" id="GO:0000785">
    <property type="term" value="C:chromatin"/>
    <property type="evidence" value="ECO:0007669"/>
    <property type="project" value="UniProtKB-ARBA"/>
</dbReference>
<evidence type="ECO:0000259" key="6">
    <source>
        <dbReference type="PROSITE" id="PS51037"/>
    </source>
</evidence>
<name>A0A9P6WRT3_9ASCO</name>
<dbReference type="GO" id="GO:0006355">
    <property type="term" value="P:regulation of DNA-templated transcription"/>
    <property type="evidence" value="ECO:0007669"/>
    <property type="project" value="InterPro"/>
</dbReference>
<protein>
    <recommendedName>
        <fullName evidence="1">Protein AF-9 homolog</fullName>
    </recommendedName>
</protein>
<keyword evidence="2" id="KW-0805">Transcription regulation</keyword>
<reference evidence="7" key="1">
    <citation type="submission" date="2020-11" db="EMBL/GenBank/DDBJ databases">
        <title>Kefir isolates.</title>
        <authorList>
            <person name="Marcisauskas S."/>
            <person name="Kim Y."/>
            <person name="Blasche S."/>
        </authorList>
    </citation>
    <scope>NUCLEOTIDE SEQUENCE</scope>
    <source>
        <strain evidence="7">Olga-1</strain>
    </source>
</reference>
<evidence type="ECO:0000313" key="8">
    <source>
        <dbReference type="Proteomes" id="UP000697127"/>
    </source>
</evidence>
<evidence type="ECO:0000313" key="7">
    <source>
        <dbReference type="EMBL" id="KAG0691433.1"/>
    </source>
</evidence>
<dbReference type="Proteomes" id="UP000697127">
    <property type="component" value="Unassembled WGS sequence"/>
</dbReference>
<keyword evidence="8" id="KW-1185">Reference proteome</keyword>
<feature type="domain" description="YEATS" evidence="6">
    <location>
        <begin position="10"/>
        <end position="158"/>
    </location>
</feature>
<proteinExistence type="predicted"/>
<dbReference type="PANTHER" id="PTHR47573:SF1">
    <property type="entry name" value="PROTEIN AF-9 HOMOLOG"/>
    <property type="match status" value="1"/>
</dbReference>
<accession>A0A9P6WRT3</accession>
<dbReference type="InterPro" id="IPR005033">
    <property type="entry name" value="YEATS"/>
</dbReference>
<dbReference type="InterPro" id="IPR055129">
    <property type="entry name" value="YEATS_dom"/>
</dbReference>
<dbReference type="OrthoDB" id="16041at2759"/>
<evidence type="ECO:0000256" key="5">
    <source>
        <dbReference type="PROSITE-ProRule" id="PRU00376"/>
    </source>
</evidence>
<comment type="subcellular location">
    <subcellularLocation>
        <location evidence="5">Nucleus</location>
    </subcellularLocation>
</comment>
<comment type="caution">
    <text evidence="7">The sequence shown here is derived from an EMBL/GenBank/DDBJ whole genome shotgun (WGS) entry which is preliminary data.</text>
</comment>
<dbReference type="EMBL" id="PUHW01000001">
    <property type="protein sequence ID" value="KAG0691433.1"/>
    <property type="molecule type" value="Genomic_DNA"/>
</dbReference>
<evidence type="ECO:0000256" key="2">
    <source>
        <dbReference type="ARBA" id="ARBA00023015"/>
    </source>
</evidence>
<dbReference type="CDD" id="cd16908">
    <property type="entry name" value="YEATS_Yaf9_like"/>
    <property type="match status" value="1"/>
</dbReference>
<dbReference type="InterPro" id="IPR038704">
    <property type="entry name" value="YEAST_sf"/>
</dbReference>
<dbReference type="PROSITE" id="PS51037">
    <property type="entry name" value="YEATS"/>
    <property type="match status" value="1"/>
</dbReference>